<protein>
    <submittedName>
        <fullName evidence="1">Uncharacterized protein</fullName>
    </submittedName>
</protein>
<comment type="caution">
    <text evidence="1">The sequence shown here is derived from an EMBL/GenBank/DDBJ whole genome shotgun (WGS) entry which is preliminary data.</text>
</comment>
<organism evidence="1 2">
    <name type="scientific">Caerostris extrusa</name>
    <name type="common">Bark spider</name>
    <name type="synonym">Caerostris bankana</name>
    <dbReference type="NCBI Taxonomy" id="172846"/>
    <lineage>
        <taxon>Eukaryota</taxon>
        <taxon>Metazoa</taxon>
        <taxon>Ecdysozoa</taxon>
        <taxon>Arthropoda</taxon>
        <taxon>Chelicerata</taxon>
        <taxon>Arachnida</taxon>
        <taxon>Araneae</taxon>
        <taxon>Araneomorphae</taxon>
        <taxon>Entelegynae</taxon>
        <taxon>Araneoidea</taxon>
        <taxon>Araneidae</taxon>
        <taxon>Caerostris</taxon>
    </lineage>
</organism>
<dbReference type="AlphaFoldDB" id="A0AAV4RYT0"/>
<dbReference type="Proteomes" id="UP001054945">
    <property type="component" value="Unassembled WGS sequence"/>
</dbReference>
<keyword evidence="2" id="KW-1185">Reference proteome</keyword>
<gene>
    <name evidence="1" type="ORF">CEXT_671891</name>
</gene>
<evidence type="ECO:0000313" key="1">
    <source>
        <dbReference type="EMBL" id="GIY26910.1"/>
    </source>
</evidence>
<evidence type="ECO:0000313" key="2">
    <source>
        <dbReference type="Proteomes" id="UP001054945"/>
    </source>
</evidence>
<dbReference type="EMBL" id="BPLR01008746">
    <property type="protein sequence ID" value="GIY26910.1"/>
    <property type="molecule type" value="Genomic_DNA"/>
</dbReference>
<proteinExistence type="predicted"/>
<accession>A0AAV4RYT0</accession>
<sequence length="216" mass="24387">MMGTVIRKDHKEYQEQLYSVNEGLPKPVGIGPNQVLELSYPPSSIYVLLSPSSPSSLHLTMSRYWSSLVVFPPLHLPSFPYLLCPGRPLPRNPRYLVLLPRGPTRPAVCLGARAPRLINNDSWPRHNASSWEDPWAAFHAFGAPYPSIPQKRDPQRNARMVHTLAITSGFRKDPEVTFSAIPETLAIPPLPPHEMHNRMFKRNRFATQIVRLCPSG</sequence>
<name>A0AAV4RYT0_CAEEX</name>
<reference evidence="1 2" key="1">
    <citation type="submission" date="2021-06" db="EMBL/GenBank/DDBJ databases">
        <title>Caerostris extrusa draft genome.</title>
        <authorList>
            <person name="Kono N."/>
            <person name="Arakawa K."/>
        </authorList>
    </citation>
    <scope>NUCLEOTIDE SEQUENCE [LARGE SCALE GENOMIC DNA]</scope>
</reference>